<keyword evidence="2" id="KW-1185">Reference proteome</keyword>
<name>A0ACC2FDL7_DALPE</name>
<accession>A0ACC2FDL7</accession>
<reference evidence="1" key="1">
    <citation type="submission" date="2021-05" db="EMBL/GenBank/DDBJ databases">
        <authorList>
            <person name="Pan Q."/>
            <person name="Jouanno E."/>
            <person name="Zahm M."/>
            <person name="Klopp C."/>
            <person name="Cabau C."/>
            <person name="Louis A."/>
            <person name="Berthelot C."/>
            <person name="Parey E."/>
            <person name="Roest Crollius H."/>
            <person name="Montfort J."/>
            <person name="Robinson-Rechavi M."/>
            <person name="Bouchez O."/>
            <person name="Lampietro C."/>
            <person name="Lopez Roques C."/>
            <person name="Donnadieu C."/>
            <person name="Postlethwait J."/>
            <person name="Bobe J."/>
            <person name="Dillon D."/>
            <person name="Chandos A."/>
            <person name="von Hippel F."/>
            <person name="Guiguen Y."/>
        </authorList>
    </citation>
    <scope>NUCLEOTIDE SEQUENCE</scope>
    <source>
        <strain evidence="1">YG-Jan2019</strain>
    </source>
</reference>
<dbReference type="Proteomes" id="UP001157502">
    <property type="component" value="Chromosome 29"/>
</dbReference>
<proteinExistence type="predicted"/>
<gene>
    <name evidence="1" type="ORF">DPEC_G00303820</name>
</gene>
<sequence>MRPINKSTGFTITVKQSTCSGLEDKVRLCGILKMQTNNVVRVLFKDCKKYVFSPTPFTFKTFLECVAKKFDLPTMDEKMSQRQRLMKKHLNICCQNQTLVS</sequence>
<dbReference type="EMBL" id="CM055756">
    <property type="protein sequence ID" value="KAJ7989370.1"/>
    <property type="molecule type" value="Genomic_DNA"/>
</dbReference>
<protein>
    <submittedName>
        <fullName evidence="1">Uncharacterized protein</fullName>
    </submittedName>
</protein>
<evidence type="ECO:0000313" key="2">
    <source>
        <dbReference type="Proteomes" id="UP001157502"/>
    </source>
</evidence>
<organism evidence="1 2">
    <name type="scientific">Dallia pectoralis</name>
    <name type="common">Alaska blackfish</name>
    <dbReference type="NCBI Taxonomy" id="75939"/>
    <lineage>
        <taxon>Eukaryota</taxon>
        <taxon>Metazoa</taxon>
        <taxon>Chordata</taxon>
        <taxon>Craniata</taxon>
        <taxon>Vertebrata</taxon>
        <taxon>Euteleostomi</taxon>
        <taxon>Actinopterygii</taxon>
        <taxon>Neopterygii</taxon>
        <taxon>Teleostei</taxon>
        <taxon>Protacanthopterygii</taxon>
        <taxon>Esociformes</taxon>
        <taxon>Umbridae</taxon>
        <taxon>Dallia</taxon>
    </lineage>
</organism>
<evidence type="ECO:0000313" key="1">
    <source>
        <dbReference type="EMBL" id="KAJ7989370.1"/>
    </source>
</evidence>
<comment type="caution">
    <text evidence="1">The sequence shown here is derived from an EMBL/GenBank/DDBJ whole genome shotgun (WGS) entry which is preliminary data.</text>
</comment>